<organism evidence="3 4">
    <name type="scientific">Deinococcus sonorensis</name>
    <dbReference type="NCBI Taxonomy" id="309891"/>
    <lineage>
        <taxon>Bacteria</taxon>
        <taxon>Thermotogati</taxon>
        <taxon>Deinococcota</taxon>
        <taxon>Deinococci</taxon>
        <taxon>Deinococcales</taxon>
        <taxon>Deinococcaceae</taxon>
        <taxon>Deinococcus</taxon>
    </lineage>
</organism>
<dbReference type="SUPFAM" id="SSF55073">
    <property type="entry name" value="Nucleotide cyclase"/>
    <property type="match status" value="1"/>
</dbReference>
<dbReference type="InterPro" id="IPR043128">
    <property type="entry name" value="Rev_trsase/Diguanyl_cyclase"/>
</dbReference>
<evidence type="ECO:0000313" key="3">
    <source>
        <dbReference type="EMBL" id="MFC4452909.1"/>
    </source>
</evidence>
<reference evidence="4" key="1">
    <citation type="journal article" date="2019" name="Int. J. Syst. Evol. Microbiol.">
        <title>The Global Catalogue of Microorganisms (GCM) 10K type strain sequencing project: providing services to taxonomists for standard genome sequencing and annotation.</title>
        <authorList>
            <consortium name="The Broad Institute Genomics Platform"/>
            <consortium name="The Broad Institute Genome Sequencing Center for Infectious Disease"/>
            <person name="Wu L."/>
            <person name="Ma J."/>
        </authorList>
    </citation>
    <scope>NUCLEOTIDE SEQUENCE [LARGE SCALE GENOMIC DNA]</scope>
    <source>
        <strain evidence="4">CCUG 39970</strain>
    </source>
</reference>
<keyword evidence="1" id="KW-0472">Membrane</keyword>
<dbReference type="PANTHER" id="PTHR44757">
    <property type="entry name" value="DIGUANYLATE CYCLASE DGCP"/>
    <property type="match status" value="1"/>
</dbReference>
<name>A0ABV8Y1S7_9DEIO</name>
<dbReference type="PANTHER" id="PTHR44757:SF2">
    <property type="entry name" value="BIOFILM ARCHITECTURE MAINTENANCE PROTEIN MBAA"/>
    <property type="match status" value="1"/>
</dbReference>
<dbReference type="NCBIfam" id="TIGR00254">
    <property type="entry name" value="GGDEF"/>
    <property type="match status" value="1"/>
</dbReference>
<evidence type="ECO:0000256" key="1">
    <source>
        <dbReference type="SAM" id="Phobius"/>
    </source>
</evidence>
<dbReference type="SMART" id="SM01080">
    <property type="entry name" value="CHASE2"/>
    <property type="match status" value="1"/>
</dbReference>
<dbReference type="InterPro" id="IPR052155">
    <property type="entry name" value="Biofilm_reg_signaling"/>
</dbReference>
<protein>
    <submittedName>
        <fullName evidence="3">CHASE2 domain-containing protein</fullName>
    </submittedName>
</protein>
<dbReference type="EMBL" id="JBHSEG010000001">
    <property type="protein sequence ID" value="MFC4452909.1"/>
    <property type="molecule type" value="Genomic_DNA"/>
</dbReference>
<proteinExistence type="predicted"/>
<gene>
    <name evidence="3" type="ORF">ACFO0P_03905</name>
</gene>
<evidence type="ECO:0000259" key="2">
    <source>
        <dbReference type="PROSITE" id="PS50887"/>
    </source>
</evidence>
<comment type="caution">
    <text evidence="3">The sequence shown here is derived from an EMBL/GenBank/DDBJ whole genome shotgun (WGS) entry which is preliminary data.</text>
</comment>
<dbReference type="InterPro" id="IPR029787">
    <property type="entry name" value="Nucleotide_cyclase"/>
</dbReference>
<accession>A0ABV8Y1S7</accession>
<dbReference type="RefSeq" id="WP_380129683.1">
    <property type="nucleotide sequence ID" value="NZ_JBHSEG010000001.1"/>
</dbReference>
<feature type="transmembrane region" description="Helical" evidence="1">
    <location>
        <begin position="312"/>
        <end position="332"/>
    </location>
</feature>
<dbReference type="Pfam" id="PF05226">
    <property type="entry name" value="CHASE2"/>
    <property type="match status" value="1"/>
</dbReference>
<dbReference type="Pfam" id="PF00990">
    <property type="entry name" value="GGDEF"/>
    <property type="match status" value="1"/>
</dbReference>
<evidence type="ECO:0000313" key="4">
    <source>
        <dbReference type="Proteomes" id="UP001595939"/>
    </source>
</evidence>
<dbReference type="Proteomes" id="UP001595939">
    <property type="component" value="Unassembled WGS sequence"/>
</dbReference>
<dbReference type="PROSITE" id="PS50887">
    <property type="entry name" value="GGDEF"/>
    <property type="match status" value="1"/>
</dbReference>
<dbReference type="SMART" id="SM00267">
    <property type="entry name" value="GGDEF"/>
    <property type="match status" value="1"/>
</dbReference>
<keyword evidence="4" id="KW-1185">Reference proteome</keyword>
<dbReference type="InterPro" id="IPR007890">
    <property type="entry name" value="CHASE2"/>
</dbReference>
<keyword evidence="1" id="KW-1133">Transmembrane helix</keyword>
<dbReference type="InterPro" id="IPR000160">
    <property type="entry name" value="GGDEF_dom"/>
</dbReference>
<dbReference type="Gene3D" id="3.30.70.270">
    <property type="match status" value="1"/>
</dbReference>
<keyword evidence="1" id="KW-0812">Transmembrane</keyword>
<feature type="transmembrane region" description="Helical" evidence="1">
    <location>
        <begin position="272"/>
        <end position="292"/>
    </location>
</feature>
<sequence length="492" mass="52877">MYRFRLPGTTLIRLNVPLALLGSTLLVLALPQNPALWDALNRGLPSRLDPRVLVVGIDDATVRAYGAPDRWDRTLYARALTTLNEAGVQAVGLDVPLRGPAPGDEAVRQAVTRAPVVLATPPDDPTGQRNPLLRGATPPAFGLSSVNLDPDGVVRSFQTGGRLNGGQLVASFSAQLGAAANVTVAPSLQRRTLRYPDHATGSLPTLSFLRLISGTPGLSRAQLQGRVVLIGLTAQGSPAAQDVARRTVPQVALQARAVSSLLSAPFRRMPMWAELLLGVAAALATVLLRGFWGPALAGGAVLFSGPLWVANVQFPGVTLSLCAILGTLLVALERWWQLQNLVTRDPLTGLGNRLAFTRAIEHRWQTREERPIGLLLVDLSPLRAVSGTLATQAEQQLMRELAAQRRGARRRGSMVFRWGPDEFAVLLDDAEAQQLARTAERMGEVLGRSGGTERVVHASLGYALTGPDVQTPAELIERASRMRFRSKYRNGV</sequence>
<feature type="domain" description="GGDEF" evidence="2">
    <location>
        <begin position="370"/>
        <end position="492"/>
    </location>
</feature>
<dbReference type="CDD" id="cd01949">
    <property type="entry name" value="GGDEF"/>
    <property type="match status" value="1"/>
</dbReference>